<proteinExistence type="predicted"/>
<geneLocation type="plasmid" evidence="1">
    <name>pAsa8</name>
</geneLocation>
<organism evidence="1">
    <name type="scientific">Aeromonas salmonicida subsp. salmonicida</name>
    <dbReference type="NCBI Taxonomy" id="29491"/>
    <lineage>
        <taxon>Bacteria</taxon>
        <taxon>Pseudomonadati</taxon>
        <taxon>Pseudomonadota</taxon>
        <taxon>Gammaproteobacteria</taxon>
        <taxon>Aeromonadales</taxon>
        <taxon>Aeromonadaceae</taxon>
        <taxon>Aeromonas</taxon>
    </lineage>
</organism>
<accession>A0A1I9S257</accession>
<name>A0A1I9S257_AERSS</name>
<keyword evidence="1" id="KW-0614">Plasmid</keyword>
<dbReference type="EMBL" id="KX364409">
    <property type="protein sequence ID" value="AOZ60649.1"/>
    <property type="molecule type" value="Genomic_DNA"/>
</dbReference>
<dbReference type="AlphaFoldDB" id="A0A1I9S257"/>
<reference evidence="1" key="1">
    <citation type="journal article" date="2016" name="Sci. Rep.">
        <title>Diversity of antibiotic-resistance genes in Canadian isolates of Aeromonas salmonicida subsp. salmonicida: dominance of pSN254b and discovery of pAsa8.</title>
        <authorList>
            <person name="Trudel M.V."/>
            <person name="Vincent A.T."/>
            <person name="Attere S.A."/>
            <person name="Labbe M."/>
            <person name="Derome N."/>
            <person name="Culley A.I."/>
            <person name="Charette S.J."/>
        </authorList>
    </citation>
    <scope>NUCLEOTIDE SEQUENCE</scope>
    <source>
        <strain evidence="1">M16474-11</strain>
        <plasmid evidence="1">pAsa8</plasmid>
    </source>
</reference>
<evidence type="ECO:0000313" key="1">
    <source>
        <dbReference type="EMBL" id="AOZ60649.1"/>
    </source>
</evidence>
<sequence length="43" mass="5268">MLQIADRLTCRHQELVVMTQFGEQWLRAGLRPELHINHRKQWK</sequence>
<protein>
    <submittedName>
        <fullName evidence="1">Uncharacterized protein</fullName>
    </submittedName>
</protein>